<accession>A0A2H0CU18</accession>
<organism evidence="2 3">
    <name type="scientific">Candidatus Lloydbacteria bacterium CG22_combo_CG10-13_8_21_14_all_47_15</name>
    <dbReference type="NCBI Taxonomy" id="1974635"/>
    <lineage>
        <taxon>Bacteria</taxon>
        <taxon>Candidatus Lloydiibacteriota</taxon>
    </lineage>
</organism>
<comment type="caution">
    <text evidence="2">The sequence shown here is derived from an EMBL/GenBank/DDBJ whole genome shotgun (WGS) entry which is preliminary data.</text>
</comment>
<sequence>MLTLFIINLIVHIIMNQRYSLPTQASLAVSGVVIVAGILFFSALPAHADHGEETTADTNTRTYSSIRPLFKEDISTAPIPKTQAIDSAPAVDTGVRPTANTVRTRIQNAALSPEPTQARPADITDSARERTLDRKAEIETLRAEQKTRLAEERAKRITAYLERVFRRLDAALTRLEKLADRIQSRLTKLSERNIDISIAETLLATARKAIAEGRSALESVRAQGEALTTSDSPARDYAEMKILTRTAIDAVKKAHRALVEAIKSVKASDKTVGAPSDEQTTETE</sequence>
<dbReference type="AlphaFoldDB" id="A0A2H0CU18"/>
<reference evidence="2 3" key="1">
    <citation type="submission" date="2017-09" db="EMBL/GenBank/DDBJ databases">
        <title>Depth-based differentiation of microbial function through sediment-hosted aquifers and enrichment of novel symbionts in the deep terrestrial subsurface.</title>
        <authorList>
            <person name="Probst A.J."/>
            <person name="Ladd B."/>
            <person name="Jarett J.K."/>
            <person name="Geller-Mcgrath D.E."/>
            <person name="Sieber C.M."/>
            <person name="Emerson J.B."/>
            <person name="Anantharaman K."/>
            <person name="Thomas B.C."/>
            <person name="Malmstrom R."/>
            <person name="Stieglmeier M."/>
            <person name="Klingl A."/>
            <person name="Woyke T."/>
            <person name="Ryan C.M."/>
            <person name="Banfield J.F."/>
        </authorList>
    </citation>
    <scope>NUCLEOTIDE SEQUENCE [LARGE SCALE GENOMIC DNA]</scope>
    <source>
        <strain evidence="2">CG22_combo_CG10-13_8_21_14_all_47_15</strain>
    </source>
</reference>
<evidence type="ECO:0000313" key="2">
    <source>
        <dbReference type="EMBL" id="PIP73387.1"/>
    </source>
</evidence>
<gene>
    <name evidence="2" type="ORF">COW88_02090</name>
</gene>
<feature type="coiled-coil region" evidence="1">
    <location>
        <begin position="135"/>
        <end position="192"/>
    </location>
</feature>
<keyword evidence="1" id="KW-0175">Coiled coil</keyword>
<name>A0A2H0CU18_9BACT</name>
<evidence type="ECO:0000256" key="1">
    <source>
        <dbReference type="SAM" id="Coils"/>
    </source>
</evidence>
<protein>
    <submittedName>
        <fullName evidence="2">Uncharacterized protein</fullName>
    </submittedName>
</protein>
<dbReference type="Proteomes" id="UP000230638">
    <property type="component" value="Unassembled WGS sequence"/>
</dbReference>
<proteinExistence type="predicted"/>
<evidence type="ECO:0000313" key="3">
    <source>
        <dbReference type="Proteomes" id="UP000230638"/>
    </source>
</evidence>
<dbReference type="EMBL" id="PCTL01000021">
    <property type="protein sequence ID" value="PIP73387.1"/>
    <property type="molecule type" value="Genomic_DNA"/>
</dbReference>